<dbReference type="PIRSF" id="PIRSF002741">
    <property type="entry name" value="MppA"/>
    <property type="match status" value="1"/>
</dbReference>
<dbReference type="SUPFAM" id="SSF53850">
    <property type="entry name" value="Periplasmic binding protein-like II"/>
    <property type="match status" value="1"/>
</dbReference>
<dbReference type="PANTHER" id="PTHR30290">
    <property type="entry name" value="PERIPLASMIC BINDING COMPONENT OF ABC TRANSPORTER"/>
    <property type="match status" value="1"/>
</dbReference>
<dbReference type="Proteomes" id="UP000464787">
    <property type="component" value="Chromosome"/>
</dbReference>
<dbReference type="AlphaFoldDB" id="A0A857JFL5"/>
<dbReference type="InterPro" id="IPR023765">
    <property type="entry name" value="SBP_5_CS"/>
</dbReference>
<protein>
    <submittedName>
        <fullName evidence="4">ABC transporter substrate-binding protein</fullName>
    </submittedName>
</protein>
<feature type="domain" description="Solute-binding protein family 5" evidence="3">
    <location>
        <begin position="86"/>
        <end position="446"/>
    </location>
</feature>
<reference evidence="4 5" key="1">
    <citation type="submission" date="2020-01" db="EMBL/GenBank/DDBJ databases">
        <title>Genome sequencing of strain KACC 21265.</title>
        <authorList>
            <person name="Heo J."/>
            <person name="Kim S.-J."/>
            <person name="Kim J.-S."/>
            <person name="Hong S.-B."/>
            <person name="Kwon S.-W."/>
        </authorList>
    </citation>
    <scope>NUCLEOTIDE SEQUENCE [LARGE SCALE GENOMIC DNA]</scope>
    <source>
        <strain evidence="4 5">KACC 21265</strain>
    </source>
</reference>
<keyword evidence="2" id="KW-0732">Signal</keyword>
<keyword evidence="5" id="KW-1185">Reference proteome</keyword>
<dbReference type="Gene3D" id="3.10.105.10">
    <property type="entry name" value="Dipeptide-binding Protein, Domain 3"/>
    <property type="match status" value="1"/>
</dbReference>
<dbReference type="InterPro" id="IPR030678">
    <property type="entry name" value="Peptide/Ni-bd"/>
</dbReference>
<dbReference type="KEGG" id="xyk:GT347_27015"/>
<dbReference type="InterPro" id="IPR039424">
    <property type="entry name" value="SBP_5"/>
</dbReference>
<gene>
    <name evidence="4" type="ORF">GT347_27015</name>
</gene>
<comment type="similarity">
    <text evidence="1">Belongs to the bacterial solute-binding protein 5 family.</text>
</comment>
<dbReference type="EMBL" id="CP047650">
    <property type="protein sequence ID" value="QHJ01733.1"/>
    <property type="molecule type" value="Genomic_DNA"/>
</dbReference>
<dbReference type="CDD" id="cd08517">
    <property type="entry name" value="PBP2_NikA_DppA_OppA_like_13"/>
    <property type="match status" value="1"/>
</dbReference>
<proteinExistence type="inferred from homology"/>
<evidence type="ECO:0000256" key="1">
    <source>
        <dbReference type="ARBA" id="ARBA00005695"/>
    </source>
</evidence>
<sequence>MPHAAEFPVRSRRQFLEAGAAIGLGASLLSHASWAADSSPVKGGTLVANVLPEPAGLVAGINISQPAVVISASIFDGLVRYDKDFKPQPQLAESWSESKDGKTITFKLRRGVKWHDGHPFTSADVQYSLLEVVKKVHPRGSSTFGRVTAVETPDEHTVVLRLDGPSVVLWSALFGTETQIVPKHLYAGTNVMANPWNTKPVGTGAFVFKEWVRGSHVVLERNPNYWDSGKPLLDRVVFKFIPDAGARAAALESGELHYAVTNPVPESDVERLRRNPALVVDTKGWEAPAPMFFIDFNMQRPQFQDVRIRRAFAHALDRKALADNIWYGLAKPAEGPVPSYQKQFFKPGLPQYAFDPAQAEKLFDEAGLKRGADGVRLRINHMVSPYGPVYQRAAEYTRQALGKVGVELTLVNFDLPTWIRKMYTDYDFDTAQGWYSAYPDPQIGVERRYWSQNIRKGSVSSNAARYSSTEMDRIIQGIHDEADVNKRRELIGQMQQLAQVDVPSINLLELNFYAIYSKRLQGLREGPLRFYSTLADAWLAPPAA</sequence>
<name>A0A857JFL5_9BURK</name>
<dbReference type="GO" id="GO:0043190">
    <property type="term" value="C:ATP-binding cassette (ABC) transporter complex"/>
    <property type="evidence" value="ECO:0007669"/>
    <property type="project" value="InterPro"/>
</dbReference>
<dbReference type="PROSITE" id="PS51318">
    <property type="entry name" value="TAT"/>
    <property type="match status" value="1"/>
</dbReference>
<evidence type="ECO:0000313" key="4">
    <source>
        <dbReference type="EMBL" id="QHJ01733.1"/>
    </source>
</evidence>
<dbReference type="Pfam" id="PF00496">
    <property type="entry name" value="SBP_bac_5"/>
    <property type="match status" value="1"/>
</dbReference>
<dbReference type="PANTHER" id="PTHR30290:SF38">
    <property type="entry name" value="D,D-DIPEPTIDE-BINDING PERIPLASMIC PROTEIN DDPA-RELATED"/>
    <property type="match status" value="1"/>
</dbReference>
<accession>A0A857JFL5</accession>
<dbReference type="InterPro" id="IPR006311">
    <property type="entry name" value="TAT_signal"/>
</dbReference>
<evidence type="ECO:0000256" key="2">
    <source>
        <dbReference type="ARBA" id="ARBA00022729"/>
    </source>
</evidence>
<dbReference type="Gene3D" id="3.40.190.10">
    <property type="entry name" value="Periplasmic binding protein-like II"/>
    <property type="match status" value="1"/>
</dbReference>
<dbReference type="PROSITE" id="PS01040">
    <property type="entry name" value="SBP_BACTERIAL_5"/>
    <property type="match status" value="1"/>
</dbReference>
<dbReference type="GO" id="GO:0030288">
    <property type="term" value="C:outer membrane-bounded periplasmic space"/>
    <property type="evidence" value="ECO:0007669"/>
    <property type="project" value="UniProtKB-ARBA"/>
</dbReference>
<dbReference type="InterPro" id="IPR000914">
    <property type="entry name" value="SBP_5_dom"/>
</dbReference>
<dbReference type="GO" id="GO:0015833">
    <property type="term" value="P:peptide transport"/>
    <property type="evidence" value="ECO:0007669"/>
    <property type="project" value="TreeGrafter"/>
</dbReference>
<evidence type="ECO:0000259" key="3">
    <source>
        <dbReference type="Pfam" id="PF00496"/>
    </source>
</evidence>
<organism evidence="4 5">
    <name type="scientific">Xylophilus rhododendri</name>
    <dbReference type="NCBI Taxonomy" id="2697032"/>
    <lineage>
        <taxon>Bacteria</taxon>
        <taxon>Pseudomonadati</taxon>
        <taxon>Pseudomonadota</taxon>
        <taxon>Betaproteobacteria</taxon>
        <taxon>Burkholderiales</taxon>
        <taxon>Xylophilus</taxon>
    </lineage>
</organism>
<evidence type="ECO:0000313" key="5">
    <source>
        <dbReference type="Proteomes" id="UP000464787"/>
    </source>
</evidence>
<dbReference type="GO" id="GO:1904680">
    <property type="term" value="F:peptide transmembrane transporter activity"/>
    <property type="evidence" value="ECO:0007669"/>
    <property type="project" value="TreeGrafter"/>
</dbReference>